<dbReference type="PANTHER" id="PTHR48090:SF1">
    <property type="entry name" value="PROPHAGE BACTOPRENOL GLUCOSYL TRANSFERASE HOMOLOG"/>
    <property type="match status" value="1"/>
</dbReference>
<accession>A0A2H0B735</accession>
<evidence type="ECO:0000313" key="10">
    <source>
        <dbReference type="Proteomes" id="UP000229459"/>
    </source>
</evidence>
<organism evidence="9 10">
    <name type="scientific">Candidatus Beckwithbacteria bacterium CG23_combo_of_CG06-09_8_20_14_all_34_8</name>
    <dbReference type="NCBI Taxonomy" id="1974497"/>
    <lineage>
        <taxon>Bacteria</taxon>
        <taxon>Candidatus Beckwithiibacteriota</taxon>
    </lineage>
</organism>
<dbReference type="GO" id="GO:0016757">
    <property type="term" value="F:glycosyltransferase activity"/>
    <property type="evidence" value="ECO:0007669"/>
    <property type="project" value="UniProtKB-KW"/>
</dbReference>
<dbReference type="Pfam" id="PF00535">
    <property type="entry name" value="Glycos_transf_2"/>
    <property type="match status" value="1"/>
</dbReference>
<feature type="domain" description="Glycosyltransferase 2-like" evidence="8">
    <location>
        <begin position="5"/>
        <end position="165"/>
    </location>
</feature>
<dbReference type="AlphaFoldDB" id="A0A2H0B735"/>
<feature type="transmembrane region" description="Helical" evidence="7">
    <location>
        <begin position="258"/>
        <end position="286"/>
    </location>
</feature>
<sequence>MKLISILVPALNEADNISPLVRELKHYLSDYTWEIIFIDDGSTDDTLKLIKILAKKDRRIKYIAFTRNFGHQSALKAGFNLALGDCVISIDADLQHPPSLLPKMISQWKRGFLVVDTKRLDLPRNSNFWKRTTSSWFYALMRVFSNVKLGDGGADFRLLDRLVVDKLNSMNESTFFLRGLVAWLGFSRTEIDYTPNRRFAGKTKYTLIKMLGFAIDAITSFSVFPLRIATMTGLVMSLVSGIYGLYAIYAWMFNGRVIIGWGSVIVSILFMGGLQLVILGIIGEYIGKIFMETKRRPHYILMETNIREKK</sequence>
<gene>
    <name evidence="9" type="ORF">COX08_00810</name>
</gene>
<keyword evidence="4 7" id="KW-0812">Transmembrane</keyword>
<name>A0A2H0B735_9BACT</name>
<evidence type="ECO:0000256" key="3">
    <source>
        <dbReference type="ARBA" id="ARBA00022679"/>
    </source>
</evidence>
<proteinExistence type="predicted"/>
<keyword evidence="2" id="KW-0328">Glycosyltransferase</keyword>
<evidence type="ECO:0000259" key="8">
    <source>
        <dbReference type="Pfam" id="PF00535"/>
    </source>
</evidence>
<evidence type="ECO:0000256" key="1">
    <source>
        <dbReference type="ARBA" id="ARBA00004141"/>
    </source>
</evidence>
<dbReference type="Proteomes" id="UP000229459">
    <property type="component" value="Unassembled WGS sequence"/>
</dbReference>
<evidence type="ECO:0000256" key="7">
    <source>
        <dbReference type="SAM" id="Phobius"/>
    </source>
</evidence>
<evidence type="ECO:0000256" key="5">
    <source>
        <dbReference type="ARBA" id="ARBA00022989"/>
    </source>
</evidence>
<dbReference type="CDD" id="cd04187">
    <property type="entry name" value="DPM1_like_bac"/>
    <property type="match status" value="1"/>
</dbReference>
<evidence type="ECO:0000313" key="9">
    <source>
        <dbReference type="EMBL" id="PIP53485.1"/>
    </source>
</evidence>
<dbReference type="Gene3D" id="3.90.550.10">
    <property type="entry name" value="Spore Coat Polysaccharide Biosynthesis Protein SpsA, Chain A"/>
    <property type="match status" value="1"/>
</dbReference>
<evidence type="ECO:0000256" key="2">
    <source>
        <dbReference type="ARBA" id="ARBA00022676"/>
    </source>
</evidence>
<comment type="caution">
    <text evidence="9">The sequence shown here is derived from an EMBL/GenBank/DDBJ whole genome shotgun (WGS) entry which is preliminary data.</text>
</comment>
<comment type="subcellular location">
    <subcellularLocation>
        <location evidence="1">Membrane</location>
        <topology evidence="1">Multi-pass membrane protein</topology>
    </subcellularLocation>
</comment>
<dbReference type="PANTHER" id="PTHR48090">
    <property type="entry name" value="UNDECAPRENYL-PHOSPHATE 4-DEOXY-4-FORMAMIDO-L-ARABINOSE TRANSFERASE-RELATED"/>
    <property type="match status" value="1"/>
</dbReference>
<reference evidence="9 10" key="1">
    <citation type="submission" date="2017-09" db="EMBL/GenBank/DDBJ databases">
        <title>Depth-based differentiation of microbial function through sediment-hosted aquifers and enrichment of novel symbionts in the deep terrestrial subsurface.</title>
        <authorList>
            <person name="Probst A.J."/>
            <person name="Ladd B."/>
            <person name="Jarett J.K."/>
            <person name="Geller-Mcgrath D.E."/>
            <person name="Sieber C.M."/>
            <person name="Emerson J.B."/>
            <person name="Anantharaman K."/>
            <person name="Thomas B.C."/>
            <person name="Malmstrom R."/>
            <person name="Stieglmeier M."/>
            <person name="Klingl A."/>
            <person name="Woyke T."/>
            <person name="Ryan C.M."/>
            <person name="Banfield J.F."/>
        </authorList>
    </citation>
    <scope>NUCLEOTIDE SEQUENCE [LARGE SCALE GENOMIC DNA]</scope>
    <source>
        <strain evidence="9">CG23_combo_of_CG06-09_8_20_14_all_34_8</strain>
    </source>
</reference>
<evidence type="ECO:0000256" key="4">
    <source>
        <dbReference type="ARBA" id="ARBA00022692"/>
    </source>
</evidence>
<keyword evidence="3 9" id="KW-0808">Transferase</keyword>
<dbReference type="InterPro" id="IPR050256">
    <property type="entry name" value="Glycosyltransferase_2"/>
</dbReference>
<keyword evidence="5 7" id="KW-1133">Transmembrane helix</keyword>
<feature type="transmembrane region" description="Helical" evidence="7">
    <location>
        <begin position="233"/>
        <end position="252"/>
    </location>
</feature>
<dbReference type="InterPro" id="IPR029044">
    <property type="entry name" value="Nucleotide-diphossugar_trans"/>
</dbReference>
<keyword evidence="6 7" id="KW-0472">Membrane</keyword>
<protein>
    <submittedName>
        <fullName evidence="9">Glycosyltransferase</fullName>
    </submittedName>
</protein>
<dbReference type="SUPFAM" id="SSF53448">
    <property type="entry name" value="Nucleotide-diphospho-sugar transferases"/>
    <property type="match status" value="1"/>
</dbReference>
<evidence type="ECO:0000256" key="6">
    <source>
        <dbReference type="ARBA" id="ARBA00023136"/>
    </source>
</evidence>
<dbReference type="InterPro" id="IPR001173">
    <property type="entry name" value="Glyco_trans_2-like"/>
</dbReference>
<dbReference type="EMBL" id="PCSR01000016">
    <property type="protein sequence ID" value="PIP53485.1"/>
    <property type="molecule type" value="Genomic_DNA"/>
</dbReference>
<dbReference type="GO" id="GO:0005886">
    <property type="term" value="C:plasma membrane"/>
    <property type="evidence" value="ECO:0007669"/>
    <property type="project" value="TreeGrafter"/>
</dbReference>